<keyword evidence="1" id="KW-0175">Coiled coil</keyword>
<organism evidence="2 3">
    <name type="scientific">Henosepilachna vigintioctopunctata</name>
    <dbReference type="NCBI Taxonomy" id="420089"/>
    <lineage>
        <taxon>Eukaryota</taxon>
        <taxon>Metazoa</taxon>
        <taxon>Ecdysozoa</taxon>
        <taxon>Arthropoda</taxon>
        <taxon>Hexapoda</taxon>
        <taxon>Insecta</taxon>
        <taxon>Pterygota</taxon>
        <taxon>Neoptera</taxon>
        <taxon>Endopterygota</taxon>
        <taxon>Coleoptera</taxon>
        <taxon>Polyphaga</taxon>
        <taxon>Cucujiformia</taxon>
        <taxon>Coccinelloidea</taxon>
        <taxon>Coccinellidae</taxon>
        <taxon>Epilachninae</taxon>
        <taxon>Epilachnini</taxon>
        <taxon>Henosepilachna</taxon>
    </lineage>
</organism>
<feature type="coiled-coil region" evidence="1">
    <location>
        <begin position="165"/>
        <end position="199"/>
    </location>
</feature>
<name>A0AAW1UR58_9CUCU</name>
<dbReference type="EMBL" id="JARQZJ010000087">
    <property type="protein sequence ID" value="KAK9882907.1"/>
    <property type="molecule type" value="Genomic_DNA"/>
</dbReference>
<evidence type="ECO:0000313" key="3">
    <source>
        <dbReference type="Proteomes" id="UP001431783"/>
    </source>
</evidence>
<dbReference type="AlphaFoldDB" id="A0AAW1UR58"/>
<evidence type="ECO:0000256" key="1">
    <source>
        <dbReference type="SAM" id="Coils"/>
    </source>
</evidence>
<accession>A0AAW1UR58</accession>
<dbReference type="Proteomes" id="UP001431783">
    <property type="component" value="Unassembled WGS sequence"/>
</dbReference>
<keyword evidence="3" id="KW-1185">Reference proteome</keyword>
<comment type="caution">
    <text evidence="2">The sequence shown here is derived from an EMBL/GenBank/DDBJ whole genome shotgun (WGS) entry which is preliminary data.</text>
</comment>
<evidence type="ECO:0008006" key="4">
    <source>
        <dbReference type="Google" id="ProtNLM"/>
    </source>
</evidence>
<evidence type="ECO:0000313" key="2">
    <source>
        <dbReference type="EMBL" id="KAK9882907.1"/>
    </source>
</evidence>
<proteinExistence type="predicted"/>
<gene>
    <name evidence="2" type="ORF">WA026_023706</name>
</gene>
<protein>
    <recommendedName>
        <fullName evidence="4">t-SNARE coiled-coil homology domain-containing protein</fullName>
    </recommendedName>
</protein>
<reference evidence="2 3" key="1">
    <citation type="submission" date="2023-03" db="EMBL/GenBank/DDBJ databases">
        <title>Genome insight into feeding habits of ladybird beetles.</title>
        <authorList>
            <person name="Li H.-S."/>
            <person name="Huang Y.-H."/>
            <person name="Pang H."/>
        </authorList>
    </citation>
    <scope>NUCLEOTIDE SEQUENCE [LARGE SCALE GENOMIC DNA]</scope>
    <source>
        <strain evidence="2">SYSU_2023b</strain>
        <tissue evidence="2">Whole body</tissue>
    </source>
</reference>
<sequence>MTAKTCNGNTQSPATLEDIRVVIGDTHNWKVPRPDGLHSYWLKNSWCAHRKLTVIIIALLSDLQTMPSLLRQGGTYVSLRDQTNKTQPNIARFGVCTSKKWNLKYNGGFTERQKNILKRIYEDMLEELMRDTVHNTVFMYSIAKQVADMITERINENIERINLAIQSIQNVMSNIKGESTELEQNIEDLKQDSKLHNLQFHGTRGSTFIEV</sequence>